<dbReference type="SUPFAM" id="SSF54928">
    <property type="entry name" value="RNA-binding domain, RBD"/>
    <property type="match status" value="1"/>
</dbReference>
<dbReference type="OrthoDB" id="167718at2759"/>
<feature type="compositionally biased region" description="Basic residues" evidence="2">
    <location>
        <begin position="49"/>
        <end position="61"/>
    </location>
</feature>
<dbReference type="InterPro" id="IPR000504">
    <property type="entry name" value="RRM_dom"/>
</dbReference>
<gene>
    <name evidence="4" type="ORF">HG537_0C00880</name>
</gene>
<feature type="compositionally biased region" description="Basic and acidic residues" evidence="2">
    <location>
        <begin position="205"/>
        <end position="214"/>
    </location>
</feature>
<feature type="compositionally biased region" description="Basic and acidic residues" evidence="2">
    <location>
        <begin position="157"/>
        <end position="180"/>
    </location>
</feature>
<name>A0A7H9HQ81_9SACH</name>
<sequence>MSEKDTNLTKKQLKAQQFRKSKEEREQDKELKRNRPEQDEAENPDSAAKKKRKTRRGRGGKGRNGEKKNNRFIIFVGSLAKDITATELQAHFKSSSPDHIRIRADKGIAFLEFDSEKDKHNIQRRMDVALLQHRTLLKDKRINVELTVGGGGNSSNRLEKLKNKNVKLDDERRERVKKMVQEGSQKKAQNATGSVGSNQSTEQTVHPDRAKLIQ</sequence>
<proteinExistence type="predicted"/>
<evidence type="ECO:0000313" key="5">
    <source>
        <dbReference type="Proteomes" id="UP000510647"/>
    </source>
</evidence>
<dbReference type="SMART" id="SM00360">
    <property type="entry name" value="RRM"/>
    <property type="match status" value="1"/>
</dbReference>
<organism evidence="4 5">
    <name type="scientific">Torulaspora globosa</name>
    <dbReference type="NCBI Taxonomy" id="48254"/>
    <lineage>
        <taxon>Eukaryota</taxon>
        <taxon>Fungi</taxon>
        <taxon>Dikarya</taxon>
        <taxon>Ascomycota</taxon>
        <taxon>Saccharomycotina</taxon>
        <taxon>Saccharomycetes</taxon>
        <taxon>Saccharomycetales</taxon>
        <taxon>Saccharomycetaceae</taxon>
        <taxon>Torulaspora</taxon>
    </lineage>
</organism>
<dbReference type="Gene3D" id="3.30.70.330">
    <property type="match status" value="1"/>
</dbReference>
<dbReference type="FunFam" id="3.30.70.330:FF:000573">
    <property type="entry name" value="Nop6p"/>
    <property type="match status" value="1"/>
</dbReference>
<dbReference type="GO" id="GO:0003723">
    <property type="term" value="F:RNA binding"/>
    <property type="evidence" value="ECO:0007669"/>
    <property type="project" value="UniProtKB-UniRule"/>
</dbReference>
<dbReference type="EMBL" id="CP059269">
    <property type="protein sequence ID" value="QLQ79441.1"/>
    <property type="molecule type" value="Genomic_DNA"/>
</dbReference>
<feature type="compositionally biased region" description="Basic and acidic residues" evidence="2">
    <location>
        <begin position="20"/>
        <end position="38"/>
    </location>
</feature>
<feature type="region of interest" description="Disordered" evidence="2">
    <location>
        <begin position="148"/>
        <end position="214"/>
    </location>
</feature>
<evidence type="ECO:0000256" key="2">
    <source>
        <dbReference type="SAM" id="MobiDB-lite"/>
    </source>
</evidence>
<feature type="compositionally biased region" description="Polar residues" evidence="2">
    <location>
        <begin position="182"/>
        <end position="204"/>
    </location>
</feature>
<dbReference type="InterPro" id="IPR012677">
    <property type="entry name" value="Nucleotide-bd_a/b_plait_sf"/>
</dbReference>
<evidence type="ECO:0000256" key="1">
    <source>
        <dbReference type="PROSITE-ProRule" id="PRU00176"/>
    </source>
</evidence>
<dbReference type="AlphaFoldDB" id="A0A7H9HQ81"/>
<dbReference type="InterPro" id="IPR035979">
    <property type="entry name" value="RBD_domain_sf"/>
</dbReference>
<reference evidence="4 5" key="1">
    <citation type="submission" date="2020-06" db="EMBL/GenBank/DDBJ databases">
        <title>The yeast mating-type switching endonuclease HO is a domesticated member of an unorthodox homing genetic element family.</title>
        <authorList>
            <person name="Coughlan A.Y."/>
            <person name="Lombardi L."/>
            <person name="Braun-Galleani S."/>
            <person name="Martos A.R."/>
            <person name="Galeote V."/>
            <person name="Bigey F."/>
            <person name="Dequin S."/>
            <person name="Byrne K.P."/>
            <person name="Wolfe K.H."/>
        </authorList>
    </citation>
    <scope>NUCLEOTIDE SEQUENCE [LARGE SCALE GENOMIC DNA]</scope>
    <source>
        <strain evidence="4 5">CBS2947</strain>
    </source>
</reference>
<protein>
    <recommendedName>
        <fullName evidence="3">RRM domain-containing protein</fullName>
    </recommendedName>
</protein>
<accession>A0A7H9HQ81</accession>
<feature type="domain" description="RRM" evidence="3">
    <location>
        <begin position="72"/>
        <end position="149"/>
    </location>
</feature>
<keyword evidence="5" id="KW-1185">Reference proteome</keyword>
<dbReference type="Pfam" id="PF00076">
    <property type="entry name" value="RRM_1"/>
    <property type="match status" value="1"/>
</dbReference>
<dbReference type="PROSITE" id="PS50102">
    <property type="entry name" value="RRM"/>
    <property type="match status" value="1"/>
</dbReference>
<evidence type="ECO:0000313" key="4">
    <source>
        <dbReference type="EMBL" id="QLQ79441.1"/>
    </source>
</evidence>
<dbReference type="Proteomes" id="UP000510647">
    <property type="component" value="Chromosome 3"/>
</dbReference>
<feature type="region of interest" description="Disordered" evidence="2">
    <location>
        <begin position="1"/>
        <end position="69"/>
    </location>
</feature>
<keyword evidence="1" id="KW-0694">RNA-binding</keyword>
<evidence type="ECO:0000259" key="3">
    <source>
        <dbReference type="PROSITE" id="PS50102"/>
    </source>
</evidence>